<reference evidence="3" key="1">
    <citation type="submission" date="2020-01" db="EMBL/GenBank/DDBJ databases">
        <authorList>
            <person name="Rat A."/>
        </authorList>
    </citation>
    <scope>NUCLEOTIDE SEQUENCE</scope>
    <source>
        <strain evidence="3">LMG 31231</strain>
    </source>
</reference>
<sequence length="947" mass="95928">MRKRLLLVLLPVAVLVAAWVGPRLLDWEAQRDRVAAIASARLGRHVTLEGPLSLTLLPQPMVEAASVRVGEAEGAEIGISARALHLRLGLLPLLLGRFEPRDLVLVGADIRLPWPPDSIGAVRPPPWLTGFDARIENSRVAVGGAVLEGVAARLAAPGPLDAIRTEGSFTWRGAPVRFEAVIGRPGFDGVATLDIVMAAQGATATARGVLVAEGGFDGRIEASGADLSALTAAPAGPFRATGRLGITAEIAAADDLALDLGGVTGRGAATFRFAPAPSLDIALALARLDLDAWITALRGAQQPPLPVGLDLSAEVAAFRGQTLRRLRGGVLRENGRLTLSGLSAVLPGEAQVEGEGAIAGPRLELAVRFAGPSLRTTIAAFGAPVDRFDPARLRAFEGQARLELDQAQLGVQDLAAVIDGARASGAGVLRFGARPALGLGLSFDRLDLDGLAPPPAAWAEALRTAPGFDANLRLSAETLSWAGLAAERAAVDAVVEGGRLGLRRLSGRIGGADVTLAGSVALGATPRFADIGLEVAAPSVNGLAAVLAPVLPVPEGLQPLPLRLRVTGGGPADALALAGEGELGELRAEGQSTTNLTQGRASGSLTLRHPGAPRLALLLGAPEPPAWLGEGSFSLIATLSGGVAGVSAESLELVAGGLRARGQLALALDGVRPRLTGRLAAERLPLPGLPLRGAEPLALGLLGKVDAELALTAAELASPDLPPLTEAAATLRLDAGRLALDEVRAGLGGGVLEGRIALDGAAAPPVLEGSLGLAGATLSGPLFGLPFDIASGRVEAQARFTAAGHAPTAMLATLAGEGRFAVADGVLVGVALGGASAAAALEDAAAAEAGVRAALEGGATALERLEGGWRAAGGVVSLEEVRIAGEGGVSGAVEGSVDLPRGALDLRFLVRPGPAEAPPIALRVTGPAETPRRQPEVAPWARWRAER</sequence>
<evidence type="ECO:0000256" key="1">
    <source>
        <dbReference type="SAM" id="MobiDB-lite"/>
    </source>
</evidence>
<comment type="caution">
    <text evidence="3">The sequence shown here is derived from an EMBL/GenBank/DDBJ whole genome shotgun (WGS) entry which is preliminary data.</text>
</comment>
<dbReference type="Proteomes" id="UP001138751">
    <property type="component" value="Unassembled WGS sequence"/>
</dbReference>
<gene>
    <name evidence="3" type="ORF">GXW76_20110</name>
</gene>
<dbReference type="GO" id="GO:0005886">
    <property type="term" value="C:plasma membrane"/>
    <property type="evidence" value="ECO:0007669"/>
    <property type="project" value="TreeGrafter"/>
</dbReference>
<evidence type="ECO:0000259" key="2">
    <source>
        <dbReference type="Pfam" id="PF05170"/>
    </source>
</evidence>
<dbReference type="GO" id="GO:0090313">
    <property type="term" value="P:regulation of protein targeting to membrane"/>
    <property type="evidence" value="ECO:0007669"/>
    <property type="project" value="TreeGrafter"/>
</dbReference>
<dbReference type="AlphaFoldDB" id="A0A9X9X259"/>
<dbReference type="InterPro" id="IPR052894">
    <property type="entry name" value="AsmA-related"/>
</dbReference>
<organism evidence="3 4">
    <name type="scientific">Neoroseomonas soli</name>
    <dbReference type="NCBI Taxonomy" id="1081025"/>
    <lineage>
        <taxon>Bacteria</taxon>
        <taxon>Pseudomonadati</taxon>
        <taxon>Pseudomonadota</taxon>
        <taxon>Alphaproteobacteria</taxon>
        <taxon>Acetobacterales</taxon>
        <taxon>Acetobacteraceae</taxon>
        <taxon>Neoroseomonas</taxon>
    </lineage>
</organism>
<dbReference type="EMBL" id="JAAEDM010000074">
    <property type="protein sequence ID" value="MBR0673488.1"/>
    <property type="molecule type" value="Genomic_DNA"/>
</dbReference>
<keyword evidence="4" id="KW-1185">Reference proteome</keyword>
<dbReference type="PANTHER" id="PTHR30441">
    <property type="entry name" value="DUF748 DOMAIN-CONTAINING PROTEIN"/>
    <property type="match status" value="1"/>
</dbReference>
<feature type="domain" description="AsmA" evidence="2">
    <location>
        <begin position="5"/>
        <end position="112"/>
    </location>
</feature>
<dbReference type="InterPro" id="IPR007844">
    <property type="entry name" value="AsmA"/>
</dbReference>
<dbReference type="Pfam" id="PF05170">
    <property type="entry name" value="AsmA"/>
    <property type="match status" value="2"/>
</dbReference>
<feature type="domain" description="AsmA" evidence="2">
    <location>
        <begin position="696"/>
        <end position="875"/>
    </location>
</feature>
<evidence type="ECO:0000313" key="4">
    <source>
        <dbReference type="Proteomes" id="UP001138751"/>
    </source>
</evidence>
<evidence type="ECO:0000313" key="3">
    <source>
        <dbReference type="EMBL" id="MBR0673488.1"/>
    </source>
</evidence>
<name>A0A9X9X259_9PROT</name>
<dbReference type="RefSeq" id="WP_211863893.1">
    <property type="nucleotide sequence ID" value="NZ_JAAEDM010000074.1"/>
</dbReference>
<reference evidence="3" key="2">
    <citation type="journal article" date="2021" name="Syst. Appl. Microbiol.">
        <title>Roseomonas hellenica sp. nov., isolated from roots of wild-growing Alkanna tinctoria.</title>
        <authorList>
            <person name="Rat A."/>
            <person name="Naranjo H.D."/>
            <person name="Lebbe L."/>
            <person name="Cnockaert M."/>
            <person name="Krigas N."/>
            <person name="Grigoriadou K."/>
            <person name="Maloupa E."/>
            <person name="Willems A."/>
        </authorList>
    </citation>
    <scope>NUCLEOTIDE SEQUENCE</scope>
    <source>
        <strain evidence="3">LMG 31231</strain>
    </source>
</reference>
<accession>A0A9X9X259</accession>
<dbReference type="PANTHER" id="PTHR30441:SF4">
    <property type="entry name" value="PROTEIN ASMA"/>
    <property type="match status" value="1"/>
</dbReference>
<proteinExistence type="predicted"/>
<protein>
    <submittedName>
        <fullName evidence="3">AsmA family protein</fullName>
    </submittedName>
</protein>
<feature type="region of interest" description="Disordered" evidence="1">
    <location>
        <begin position="926"/>
        <end position="947"/>
    </location>
</feature>